<evidence type="ECO:0000313" key="10">
    <source>
        <dbReference type="Proteomes" id="UP000503349"/>
    </source>
</evidence>
<dbReference type="InterPro" id="IPR051051">
    <property type="entry name" value="E3_ubiq-ligase_TRIM/RNF"/>
</dbReference>
<reference evidence="9 10" key="1">
    <citation type="submission" date="2019-02" db="EMBL/GenBank/DDBJ databases">
        <title>Opniocepnalus argus genome.</title>
        <authorList>
            <person name="Zhou C."/>
            <person name="Xiao S."/>
        </authorList>
    </citation>
    <scope>NUCLEOTIDE SEQUENCE [LARGE SCALE GENOMIC DNA]</scope>
    <source>
        <strain evidence="9">OARG1902GOOAL</strain>
        <tissue evidence="9">Muscle</tissue>
    </source>
</reference>
<dbReference type="PROSITE" id="PS50119">
    <property type="entry name" value="ZF_BBOX"/>
    <property type="match status" value="1"/>
</dbReference>
<reference evidence="10" key="2">
    <citation type="submission" date="2019-02" db="EMBL/GenBank/DDBJ databases">
        <title>Opniocepnalus argus Var Kimnra genome.</title>
        <authorList>
            <person name="Zhou C."/>
            <person name="Xiao S."/>
        </authorList>
    </citation>
    <scope>NUCLEOTIDE SEQUENCE [LARGE SCALE GENOMIC DNA]</scope>
</reference>
<protein>
    <submittedName>
        <fullName evidence="9">Tripartite motif-containing protein 47</fullName>
    </submittedName>
</protein>
<dbReference type="Gene3D" id="3.30.160.60">
    <property type="entry name" value="Classic Zinc Finger"/>
    <property type="match status" value="1"/>
</dbReference>
<proteinExistence type="predicted"/>
<evidence type="ECO:0000259" key="8">
    <source>
        <dbReference type="PROSITE" id="PS50871"/>
    </source>
</evidence>
<dbReference type="Pfam" id="PF15227">
    <property type="entry name" value="zf-C3HC4_4"/>
    <property type="match status" value="1"/>
</dbReference>
<dbReference type="SMART" id="SM00110">
    <property type="entry name" value="C1Q"/>
    <property type="match status" value="1"/>
</dbReference>
<dbReference type="InterPro" id="IPR058030">
    <property type="entry name" value="TRIM8/14/16/25/29/45/65_CC"/>
</dbReference>
<accession>A0A6G1PST3</accession>
<feature type="domain" description="C1q" evidence="8">
    <location>
        <begin position="620"/>
        <end position="764"/>
    </location>
</feature>
<dbReference type="Gene3D" id="3.30.40.10">
    <property type="entry name" value="Zinc/RING finger domain, C3HC4 (zinc finger)"/>
    <property type="match status" value="1"/>
</dbReference>
<dbReference type="PROSITE" id="PS00518">
    <property type="entry name" value="ZF_RING_1"/>
    <property type="match status" value="1"/>
</dbReference>
<dbReference type="CDD" id="cd19769">
    <property type="entry name" value="Bbox2_TRIM16-like"/>
    <property type="match status" value="1"/>
</dbReference>
<evidence type="ECO:0000259" key="5">
    <source>
        <dbReference type="PROSITE" id="PS50089"/>
    </source>
</evidence>
<dbReference type="SUPFAM" id="SSF49842">
    <property type="entry name" value="TNF-like"/>
    <property type="match status" value="1"/>
</dbReference>
<feature type="domain" description="B box-type" evidence="6">
    <location>
        <begin position="156"/>
        <end position="196"/>
    </location>
</feature>
<dbReference type="InterPro" id="IPR013320">
    <property type="entry name" value="ConA-like_dom_sf"/>
</dbReference>
<dbReference type="Gene3D" id="2.60.120.40">
    <property type="match status" value="1"/>
</dbReference>
<keyword evidence="3" id="KW-0862">Zinc</keyword>
<evidence type="ECO:0000259" key="7">
    <source>
        <dbReference type="PROSITE" id="PS50188"/>
    </source>
</evidence>
<dbReference type="InterPro" id="IPR008983">
    <property type="entry name" value="Tumour_necrosis_fac-like_dom"/>
</dbReference>
<evidence type="ECO:0000256" key="1">
    <source>
        <dbReference type="ARBA" id="ARBA00022723"/>
    </source>
</evidence>
<dbReference type="Pfam" id="PF13765">
    <property type="entry name" value="PRY"/>
    <property type="match status" value="1"/>
</dbReference>
<dbReference type="Pfam" id="PF00643">
    <property type="entry name" value="zf-B_box"/>
    <property type="match status" value="1"/>
</dbReference>
<organism evidence="9 10">
    <name type="scientific">Channa argus</name>
    <name type="common">Northern snakehead</name>
    <name type="synonym">Ophicephalus argus</name>
    <dbReference type="NCBI Taxonomy" id="215402"/>
    <lineage>
        <taxon>Eukaryota</taxon>
        <taxon>Metazoa</taxon>
        <taxon>Chordata</taxon>
        <taxon>Craniata</taxon>
        <taxon>Vertebrata</taxon>
        <taxon>Euteleostomi</taxon>
        <taxon>Actinopterygii</taxon>
        <taxon>Neopterygii</taxon>
        <taxon>Teleostei</taxon>
        <taxon>Neoteleostei</taxon>
        <taxon>Acanthomorphata</taxon>
        <taxon>Anabantaria</taxon>
        <taxon>Anabantiformes</taxon>
        <taxon>Channoidei</taxon>
        <taxon>Channidae</taxon>
        <taxon>Channa</taxon>
    </lineage>
</organism>
<keyword evidence="2 4" id="KW-0863">Zinc-finger</keyword>
<keyword evidence="1" id="KW-0479">Metal-binding</keyword>
<dbReference type="SUPFAM" id="SSF57845">
    <property type="entry name" value="B-box zinc-binding domain"/>
    <property type="match status" value="1"/>
</dbReference>
<dbReference type="PROSITE" id="PS50871">
    <property type="entry name" value="C1Q"/>
    <property type="match status" value="1"/>
</dbReference>
<dbReference type="InterPro" id="IPR000315">
    <property type="entry name" value="Znf_B-box"/>
</dbReference>
<dbReference type="InterPro" id="IPR006574">
    <property type="entry name" value="PRY"/>
</dbReference>
<evidence type="ECO:0000259" key="6">
    <source>
        <dbReference type="PROSITE" id="PS50119"/>
    </source>
</evidence>
<dbReference type="InterPro" id="IPR043136">
    <property type="entry name" value="B30.2/SPRY_sf"/>
</dbReference>
<dbReference type="SMART" id="SM00589">
    <property type="entry name" value="PRY"/>
    <property type="match status" value="1"/>
</dbReference>
<feature type="domain" description="B30.2/SPRY" evidence="7">
    <location>
        <begin position="401"/>
        <end position="597"/>
    </location>
</feature>
<evidence type="ECO:0000313" key="9">
    <source>
        <dbReference type="EMBL" id="KAF3693048.1"/>
    </source>
</evidence>
<dbReference type="Pfam" id="PF25600">
    <property type="entry name" value="TRIM_CC"/>
    <property type="match status" value="1"/>
</dbReference>
<dbReference type="InterPro" id="IPR001870">
    <property type="entry name" value="B30.2/SPRY"/>
</dbReference>
<dbReference type="SMART" id="SM00336">
    <property type="entry name" value="BBOX"/>
    <property type="match status" value="1"/>
</dbReference>
<dbReference type="PANTHER" id="PTHR25465:SF14">
    <property type="entry name" value="E3 UBIQUITIN-PROTEIN LIGASE TRIM65"/>
    <property type="match status" value="1"/>
</dbReference>
<evidence type="ECO:0000256" key="3">
    <source>
        <dbReference type="ARBA" id="ARBA00022833"/>
    </source>
</evidence>
<sequence length="764" mass="85267">MKTGICVHFPVSVAYLRVYQGLTFGTASSPSSQEHMASAWTEEDTFVCSVCLDTLKDPATLPCGHSYCLICIRSHWDKRDSKGQYSCPQCRQVFNPRPSLAKSTVLVEAMEKLRTNSLKKGSSTVASSVPPSLPVYMEVLPHTGPQQGMYPQLPTVEPKLCPQHNRYLDLFCHEDKECVCEVCCQHGHQGHRVLKPQEERQERQKELVQMQAKVQKRIQENEKTIKELPHVARQHKALVQALEQESTDLFSELVKTVNQTGTQVGELISTHETSLGSRVEGQIHRLEQEVVQLRWKGEELRRLADMHDHICFLKNFLTMEPLGQTGATCISVVNQEETLVASMRSVMKELQESIQDVCKASLAKIATLVNHEPMGSTPYGAAADSHAQATTLNTAPPVTTVELVNSEPQSREELQKFHFEPTLDPNTAYRHVQLSDGDHKATMRANNLNPPEHPERFHFWRQILCREPLAGSPYYWEVEWTGQKITIGVAYKEIERKSSDDQSRLGHNPLSWSLYWSGTGFSFWHDGQEKLLDSPKARPLALLFLLLATLGETTIYPWDGPLGTTTQTDLDTSTVCLTDQASCGCCLIQKQIQRLEGFFNQTTDELNKELTKSKMALNNIRASRSAFSVALNNDTMFSCYGPFTDNKLITYKHVLINLGGSYNMQTGMVNVPRTGVYSLTVTIYGKGLSGGTLSTCANLQVNGKVVSSIFEQNGQDLEDSSSSVVTVALKAGDQVAVNLTKGCFICDNNSHYNTFTGFLLYATD</sequence>
<name>A0A6G1PST3_CHAAH</name>
<dbReference type="SUPFAM" id="SSF49899">
    <property type="entry name" value="Concanavalin A-like lectins/glucanases"/>
    <property type="match status" value="1"/>
</dbReference>
<dbReference type="SMART" id="SM00184">
    <property type="entry name" value="RING"/>
    <property type="match status" value="1"/>
</dbReference>
<dbReference type="GO" id="GO:0008270">
    <property type="term" value="F:zinc ion binding"/>
    <property type="evidence" value="ECO:0007669"/>
    <property type="project" value="UniProtKB-KW"/>
</dbReference>
<dbReference type="Proteomes" id="UP000503349">
    <property type="component" value="Chromosome 8"/>
</dbReference>
<dbReference type="AlphaFoldDB" id="A0A6G1PST3"/>
<dbReference type="EMBL" id="CM015719">
    <property type="protein sequence ID" value="KAF3693048.1"/>
    <property type="molecule type" value="Genomic_DNA"/>
</dbReference>
<dbReference type="PROSITE" id="PS50089">
    <property type="entry name" value="ZF_RING_2"/>
    <property type="match status" value="1"/>
</dbReference>
<gene>
    <name evidence="9" type="ORF">EXN66_Car008724</name>
</gene>
<evidence type="ECO:0000256" key="2">
    <source>
        <dbReference type="ARBA" id="ARBA00022771"/>
    </source>
</evidence>
<dbReference type="PANTHER" id="PTHR25465">
    <property type="entry name" value="B-BOX DOMAIN CONTAINING"/>
    <property type="match status" value="1"/>
</dbReference>
<dbReference type="InterPro" id="IPR017907">
    <property type="entry name" value="Znf_RING_CS"/>
</dbReference>
<dbReference type="InterPro" id="IPR001841">
    <property type="entry name" value="Znf_RING"/>
</dbReference>
<dbReference type="InterPro" id="IPR013083">
    <property type="entry name" value="Znf_RING/FYVE/PHD"/>
</dbReference>
<evidence type="ECO:0000256" key="4">
    <source>
        <dbReference type="PROSITE-ProRule" id="PRU00024"/>
    </source>
</evidence>
<dbReference type="Gene3D" id="2.60.120.920">
    <property type="match status" value="1"/>
</dbReference>
<dbReference type="PROSITE" id="PS50188">
    <property type="entry name" value="B302_SPRY"/>
    <property type="match status" value="1"/>
</dbReference>
<dbReference type="GO" id="GO:0005737">
    <property type="term" value="C:cytoplasm"/>
    <property type="evidence" value="ECO:0007669"/>
    <property type="project" value="UniProtKB-ARBA"/>
</dbReference>
<dbReference type="InterPro" id="IPR001073">
    <property type="entry name" value="C1q_dom"/>
</dbReference>
<dbReference type="Pfam" id="PF00386">
    <property type="entry name" value="C1q"/>
    <property type="match status" value="1"/>
</dbReference>
<dbReference type="PRINTS" id="PR00007">
    <property type="entry name" value="COMPLEMNTC1Q"/>
</dbReference>
<keyword evidence="10" id="KW-1185">Reference proteome</keyword>
<feature type="domain" description="RING-type" evidence="5">
    <location>
        <begin position="48"/>
        <end position="91"/>
    </location>
</feature>
<dbReference type="SUPFAM" id="SSF57850">
    <property type="entry name" value="RING/U-box"/>
    <property type="match status" value="1"/>
</dbReference>